<name>A0A8S9RYF3_BRACR</name>
<sequence>MLLRNHPSTLSASVDRRSSLLLGFSVFGTRKTSRSMVNSWVSLYFSLMRRIVCLIWSIDSHVTRSVSILGLSSGPLDLTEKSKWGNKAYFDAPGV</sequence>
<dbReference type="AlphaFoldDB" id="A0A8S9RYF3"/>
<dbReference type="Proteomes" id="UP000712600">
    <property type="component" value="Unassembled WGS sequence"/>
</dbReference>
<evidence type="ECO:0000313" key="2">
    <source>
        <dbReference type="Proteomes" id="UP000712600"/>
    </source>
</evidence>
<dbReference type="EMBL" id="QGKX02000088">
    <property type="protein sequence ID" value="KAF3585182.1"/>
    <property type="molecule type" value="Genomic_DNA"/>
</dbReference>
<protein>
    <submittedName>
        <fullName evidence="1">Uncharacterized protein</fullName>
    </submittedName>
</protein>
<evidence type="ECO:0000313" key="1">
    <source>
        <dbReference type="EMBL" id="KAF3585182.1"/>
    </source>
</evidence>
<proteinExistence type="predicted"/>
<comment type="caution">
    <text evidence="1">The sequence shown here is derived from an EMBL/GenBank/DDBJ whole genome shotgun (WGS) entry which is preliminary data.</text>
</comment>
<reference evidence="1" key="1">
    <citation type="submission" date="2019-12" db="EMBL/GenBank/DDBJ databases">
        <title>Genome sequencing and annotation of Brassica cretica.</title>
        <authorList>
            <person name="Studholme D.J."/>
            <person name="Sarris P."/>
        </authorList>
    </citation>
    <scope>NUCLEOTIDE SEQUENCE</scope>
    <source>
        <strain evidence="1">PFS-109/04</strain>
        <tissue evidence="1">Leaf</tissue>
    </source>
</reference>
<organism evidence="1 2">
    <name type="scientific">Brassica cretica</name>
    <name type="common">Mustard</name>
    <dbReference type="NCBI Taxonomy" id="69181"/>
    <lineage>
        <taxon>Eukaryota</taxon>
        <taxon>Viridiplantae</taxon>
        <taxon>Streptophyta</taxon>
        <taxon>Embryophyta</taxon>
        <taxon>Tracheophyta</taxon>
        <taxon>Spermatophyta</taxon>
        <taxon>Magnoliopsida</taxon>
        <taxon>eudicotyledons</taxon>
        <taxon>Gunneridae</taxon>
        <taxon>Pentapetalae</taxon>
        <taxon>rosids</taxon>
        <taxon>malvids</taxon>
        <taxon>Brassicales</taxon>
        <taxon>Brassicaceae</taxon>
        <taxon>Brassiceae</taxon>
        <taxon>Brassica</taxon>
    </lineage>
</organism>
<accession>A0A8S9RYF3</accession>
<gene>
    <name evidence="1" type="ORF">F2Q69_00031906</name>
</gene>